<keyword evidence="1" id="KW-0472">Membrane</keyword>
<evidence type="ECO:0000256" key="1">
    <source>
        <dbReference type="SAM" id="Phobius"/>
    </source>
</evidence>
<comment type="caution">
    <text evidence="2">The sequence shown here is derived from an EMBL/GenBank/DDBJ whole genome shotgun (WGS) entry which is preliminary data.</text>
</comment>
<accession>A0A2W2B8G8</accession>
<evidence type="ECO:0000313" key="3">
    <source>
        <dbReference type="Proteomes" id="UP000248745"/>
    </source>
</evidence>
<keyword evidence="3" id="KW-1185">Reference proteome</keyword>
<dbReference type="OrthoDB" id="9861141at2"/>
<dbReference type="EMBL" id="QKTW01000019">
    <property type="protein sequence ID" value="PZF72257.1"/>
    <property type="molecule type" value="Genomic_DNA"/>
</dbReference>
<protein>
    <submittedName>
        <fullName evidence="2">Uncharacterized protein</fullName>
    </submittedName>
</protein>
<reference evidence="2 3" key="1">
    <citation type="submission" date="2018-06" db="EMBL/GenBank/DDBJ databases">
        <title>Mucibacter soli gen. nov., sp. nov., a new member of the family Chitinophagaceae producing mucin.</title>
        <authorList>
            <person name="Kim M.-K."/>
            <person name="Park S."/>
            <person name="Kim T.-S."/>
            <person name="Joung Y."/>
            <person name="Han J.-H."/>
            <person name="Kim S.B."/>
        </authorList>
    </citation>
    <scope>NUCLEOTIDE SEQUENCE [LARGE SCALE GENOMIC DNA]</scope>
    <source>
        <strain evidence="2 3">R1-15</strain>
    </source>
</reference>
<keyword evidence="1" id="KW-1133">Transmembrane helix</keyword>
<dbReference type="Proteomes" id="UP000248745">
    <property type="component" value="Unassembled WGS sequence"/>
</dbReference>
<dbReference type="RefSeq" id="WP_110999768.1">
    <property type="nucleotide sequence ID" value="NZ_QKTW01000019.1"/>
</dbReference>
<dbReference type="AlphaFoldDB" id="A0A2W2B8G8"/>
<sequence>MTNYFSGLSSDKKKILLFLAAMFILVKIIIPRLSGYWGHDAKYYRKLLSSRKADFQYIHEIKQKLFKKHDSMASFKVHYTGRALFQESQTIYDAPDINRSGDFLTDYGIKFFQDFMYDEDVYHISMYENREVYRFRGDDHLDITDGTYKDDGIEIAKNIYFHSGWSEQEKEAN</sequence>
<gene>
    <name evidence="2" type="ORF">DN068_15125</name>
</gene>
<evidence type="ECO:0000313" key="2">
    <source>
        <dbReference type="EMBL" id="PZF72257.1"/>
    </source>
</evidence>
<name>A0A2W2B8G8_9BACT</name>
<feature type="transmembrane region" description="Helical" evidence="1">
    <location>
        <begin position="15"/>
        <end position="37"/>
    </location>
</feature>
<organism evidence="2 3">
    <name type="scientific">Taibaiella soli</name>
    <dbReference type="NCBI Taxonomy" id="1649169"/>
    <lineage>
        <taxon>Bacteria</taxon>
        <taxon>Pseudomonadati</taxon>
        <taxon>Bacteroidota</taxon>
        <taxon>Chitinophagia</taxon>
        <taxon>Chitinophagales</taxon>
        <taxon>Chitinophagaceae</taxon>
        <taxon>Taibaiella</taxon>
    </lineage>
</organism>
<proteinExistence type="predicted"/>
<keyword evidence="1" id="KW-0812">Transmembrane</keyword>